<evidence type="ECO:0000256" key="4">
    <source>
        <dbReference type="ARBA" id="ARBA00023136"/>
    </source>
</evidence>
<dbReference type="GO" id="GO:0044375">
    <property type="term" value="P:regulation of peroxisome size"/>
    <property type="evidence" value="ECO:0007669"/>
    <property type="project" value="UniProtKB-ARBA"/>
</dbReference>
<evidence type="ECO:0000256" key="3">
    <source>
        <dbReference type="ARBA" id="ARBA00022593"/>
    </source>
</evidence>
<evidence type="ECO:0000256" key="2">
    <source>
        <dbReference type="ARBA" id="ARBA00008194"/>
    </source>
</evidence>
<evidence type="ECO:0000256" key="1">
    <source>
        <dbReference type="ARBA" id="ARBA00004585"/>
    </source>
</evidence>
<dbReference type="OrthoDB" id="411017at2759"/>
<keyword evidence="5" id="KW-0576">Peroxisome</keyword>
<dbReference type="Pfam" id="PF05648">
    <property type="entry name" value="PEX11"/>
    <property type="match status" value="1"/>
</dbReference>
<comment type="subcellular location">
    <subcellularLocation>
        <location evidence="1">Peroxisome membrane</location>
        <topology evidence="1">Multi-pass membrane protein</topology>
    </subcellularLocation>
</comment>
<organism evidence="6 7">
    <name type="scientific">Tetradesmus obliquus</name>
    <name type="common">Green alga</name>
    <name type="synonym">Acutodesmus obliquus</name>
    <dbReference type="NCBI Taxonomy" id="3088"/>
    <lineage>
        <taxon>Eukaryota</taxon>
        <taxon>Viridiplantae</taxon>
        <taxon>Chlorophyta</taxon>
        <taxon>core chlorophytes</taxon>
        <taxon>Chlorophyceae</taxon>
        <taxon>CS clade</taxon>
        <taxon>Sphaeropleales</taxon>
        <taxon>Scenedesmaceae</taxon>
        <taxon>Tetradesmus</taxon>
    </lineage>
</organism>
<evidence type="ECO:0000256" key="5">
    <source>
        <dbReference type="ARBA" id="ARBA00023140"/>
    </source>
</evidence>
<dbReference type="Proteomes" id="UP000256970">
    <property type="component" value="Unassembled WGS sequence"/>
</dbReference>
<dbReference type="PANTHER" id="PTHR12652">
    <property type="entry name" value="PEROXISOMAL BIOGENESIS FACTOR 11"/>
    <property type="match status" value="1"/>
</dbReference>
<sequence>MDYQQYADTLQVIKGFCAKSDGKDKLTALVQYLCLYLSAGQPGNLKKVQASVTAARKIFRIMRPLETLTGLLTQPGFTGKQPMHQEALAKLKDLLMATYFSADHVVWAYQIGLIADKKTGERAQKVSLWSWALGSVLTMIIEANAILSVSSRRLASESDAEWAKRQEAARQEINGRLLVFIHGGLQALTAAGLLQLYPFKPRTVGLLGTLASALNCYFLLPPFPKRAAPAAKPALAAANSAAEGKLVAKVA</sequence>
<accession>A0A383VLB2</accession>
<gene>
    <name evidence="6" type="ORF">BQ4739_LOCUS6426</name>
</gene>
<keyword evidence="3" id="KW-0962">Peroxisome biogenesis</keyword>
<protein>
    <recommendedName>
        <fullName evidence="8">Peroxisomal membrane protein 11C</fullName>
    </recommendedName>
</protein>
<comment type="similarity">
    <text evidence="2">Belongs to the peroxin-11 family.</text>
</comment>
<dbReference type="EMBL" id="FNXT01000677">
    <property type="protein sequence ID" value="SZX65971.1"/>
    <property type="molecule type" value="Genomic_DNA"/>
</dbReference>
<evidence type="ECO:0008006" key="8">
    <source>
        <dbReference type="Google" id="ProtNLM"/>
    </source>
</evidence>
<name>A0A383VLB2_TETOB</name>
<dbReference type="InterPro" id="IPR008733">
    <property type="entry name" value="PEX11"/>
</dbReference>
<dbReference type="GO" id="GO:0016559">
    <property type="term" value="P:peroxisome fission"/>
    <property type="evidence" value="ECO:0007669"/>
    <property type="project" value="InterPro"/>
</dbReference>
<dbReference type="GO" id="GO:0005778">
    <property type="term" value="C:peroxisomal membrane"/>
    <property type="evidence" value="ECO:0007669"/>
    <property type="project" value="UniProtKB-SubCell"/>
</dbReference>
<keyword evidence="4" id="KW-0472">Membrane</keyword>
<dbReference type="AlphaFoldDB" id="A0A383VLB2"/>
<dbReference type="STRING" id="3088.A0A383VLB2"/>
<dbReference type="PANTHER" id="PTHR12652:SF50">
    <property type="entry name" value="PEROXIN 11"/>
    <property type="match status" value="1"/>
</dbReference>
<evidence type="ECO:0000313" key="7">
    <source>
        <dbReference type="Proteomes" id="UP000256970"/>
    </source>
</evidence>
<proteinExistence type="inferred from homology"/>
<reference evidence="6 7" key="1">
    <citation type="submission" date="2016-10" db="EMBL/GenBank/DDBJ databases">
        <authorList>
            <person name="Cai Z."/>
        </authorList>
    </citation>
    <scope>NUCLEOTIDE SEQUENCE [LARGE SCALE GENOMIC DNA]</scope>
</reference>
<dbReference type="GO" id="GO:0042802">
    <property type="term" value="F:identical protein binding"/>
    <property type="evidence" value="ECO:0007669"/>
    <property type="project" value="UniProtKB-ARBA"/>
</dbReference>
<evidence type="ECO:0000313" key="6">
    <source>
        <dbReference type="EMBL" id="SZX65971.1"/>
    </source>
</evidence>
<keyword evidence="7" id="KW-1185">Reference proteome</keyword>